<feature type="signal peptide" evidence="1">
    <location>
        <begin position="1"/>
        <end position="18"/>
    </location>
</feature>
<dbReference type="AlphaFoldDB" id="A0A7Y3RL03"/>
<proteinExistence type="predicted"/>
<comment type="caution">
    <text evidence="2">The sequence shown here is derived from an EMBL/GenBank/DDBJ whole genome shotgun (WGS) entry which is preliminary data.</text>
</comment>
<keyword evidence="1" id="KW-0732">Signal</keyword>
<dbReference type="EMBL" id="JABFCX010000002">
    <property type="protein sequence ID" value="NNU15282.1"/>
    <property type="molecule type" value="Genomic_DNA"/>
</dbReference>
<evidence type="ECO:0000313" key="2">
    <source>
        <dbReference type="EMBL" id="NNU15282.1"/>
    </source>
</evidence>
<gene>
    <name evidence="2" type="ORF">HK107_02945</name>
</gene>
<keyword evidence="3" id="KW-1185">Reference proteome</keyword>
<dbReference type="RefSeq" id="WP_173196646.1">
    <property type="nucleotide sequence ID" value="NZ_JABFCX010000002.1"/>
</dbReference>
<accession>A0A7Y3RL03</accession>
<protein>
    <submittedName>
        <fullName evidence="2">Uncharacterized protein</fullName>
    </submittedName>
</protein>
<organism evidence="2 3">
    <name type="scientific">Parvularcula mediterranea</name>
    <dbReference type="NCBI Taxonomy" id="2732508"/>
    <lineage>
        <taxon>Bacteria</taxon>
        <taxon>Pseudomonadati</taxon>
        <taxon>Pseudomonadota</taxon>
        <taxon>Alphaproteobacteria</taxon>
        <taxon>Parvularculales</taxon>
        <taxon>Parvularculaceae</taxon>
        <taxon>Parvularcula</taxon>
    </lineage>
</organism>
<evidence type="ECO:0000313" key="3">
    <source>
        <dbReference type="Proteomes" id="UP000536835"/>
    </source>
</evidence>
<evidence type="ECO:0000256" key="1">
    <source>
        <dbReference type="SAM" id="SignalP"/>
    </source>
</evidence>
<reference evidence="2 3" key="1">
    <citation type="submission" date="2020-05" db="EMBL/GenBank/DDBJ databases">
        <title>Parvularcula mediterraneae sp. nov., isolated from polypropylene straw from shallow seawater of the seashore of Laganas in Zakynthos island, Greece.</title>
        <authorList>
            <person name="Szabo I."/>
            <person name="Al-Omari J."/>
            <person name="Rado J."/>
            <person name="Szerdahelyi G.S."/>
        </authorList>
    </citation>
    <scope>NUCLEOTIDE SEQUENCE [LARGE SCALE GENOMIC DNA]</scope>
    <source>
        <strain evidence="2 3">ZS-1/3</strain>
    </source>
</reference>
<name>A0A7Y3RL03_9PROT</name>
<sequence>MIRILAAACVLLTSFASAEISASKAKEVLNDTNAATLGPVLRAQGLFPETLTIENREVLVVRQNGNVVMLRPRVCNPDCTGLLMYIVMEGAAPASSINAFNQQTPATVAYTNGQATVLSRYLIADHGITAGTFLVNLDVFSRTVSKWTQTRNARNAMSVSLLSSAPIDDYDPDTEALVREALRRPELLSGRIVSDY</sequence>
<dbReference type="Proteomes" id="UP000536835">
    <property type="component" value="Unassembled WGS sequence"/>
</dbReference>
<feature type="chain" id="PRO_5031249591" evidence="1">
    <location>
        <begin position="19"/>
        <end position="196"/>
    </location>
</feature>